<keyword evidence="1" id="KW-0472">Membrane</keyword>
<feature type="transmembrane region" description="Helical" evidence="1">
    <location>
        <begin position="111"/>
        <end position="136"/>
    </location>
</feature>
<evidence type="ECO:0000313" key="3">
    <source>
        <dbReference type="Proteomes" id="UP000078544"/>
    </source>
</evidence>
<dbReference type="OrthoDB" id="72269at2759"/>
<feature type="transmembrane region" description="Helical" evidence="1">
    <location>
        <begin position="157"/>
        <end position="180"/>
    </location>
</feature>
<keyword evidence="3" id="KW-1185">Reference proteome</keyword>
<protein>
    <recommendedName>
        <fullName evidence="4">AtmA protein</fullName>
    </recommendedName>
</protein>
<evidence type="ECO:0000313" key="2">
    <source>
        <dbReference type="EMBL" id="KZZ91121.1"/>
    </source>
</evidence>
<feature type="transmembrane region" description="Helical" evidence="1">
    <location>
        <begin position="239"/>
        <end position="263"/>
    </location>
</feature>
<name>A0A167YBT6_9HYPO</name>
<feature type="transmembrane region" description="Helical" evidence="1">
    <location>
        <begin position="344"/>
        <end position="362"/>
    </location>
</feature>
<reference evidence="2 3" key="1">
    <citation type="journal article" date="2016" name="Genome Biol. Evol.">
        <title>Divergent and convergent evolution of fungal pathogenicity.</title>
        <authorList>
            <person name="Shang Y."/>
            <person name="Xiao G."/>
            <person name="Zheng P."/>
            <person name="Cen K."/>
            <person name="Zhan S."/>
            <person name="Wang C."/>
        </authorList>
    </citation>
    <scope>NUCLEOTIDE SEQUENCE [LARGE SCALE GENOMIC DNA]</scope>
    <source>
        <strain evidence="2 3">RCEF 2490</strain>
    </source>
</reference>
<gene>
    <name evidence="2" type="ORF">AAL_06862</name>
</gene>
<dbReference type="AlphaFoldDB" id="A0A167YBT6"/>
<keyword evidence="1" id="KW-0812">Transmembrane</keyword>
<organism evidence="2 3">
    <name type="scientific">Moelleriella libera RCEF 2490</name>
    <dbReference type="NCBI Taxonomy" id="1081109"/>
    <lineage>
        <taxon>Eukaryota</taxon>
        <taxon>Fungi</taxon>
        <taxon>Dikarya</taxon>
        <taxon>Ascomycota</taxon>
        <taxon>Pezizomycotina</taxon>
        <taxon>Sordariomycetes</taxon>
        <taxon>Hypocreomycetidae</taxon>
        <taxon>Hypocreales</taxon>
        <taxon>Clavicipitaceae</taxon>
        <taxon>Moelleriella</taxon>
    </lineage>
</organism>
<evidence type="ECO:0000256" key="1">
    <source>
        <dbReference type="SAM" id="Phobius"/>
    </source>
</evidence>
<comment type="caution">
    <text evidence="2">The sequence shown here is derived from an EMBL/GenBank/DDBJ whole genome shotgun (WGS) entry which is preliminary data.</text>
</comment>
<feature type="transmembrane region" description="Helical" evidence="1">
    <location>
        <begin position="303"/>
        <end position="323"/>
    </location>
</feature>
<dbReference type="STRING" id="1081109.A0A167YBT6"/>
<proteinExistence type="predicted"/>
<evidence type="ECO:0008006" key="4">
    <source>
        <dbReference type="Google" id="ProtNLM"/>
    </source>
</evidence>
<sequence length="385" mass="42242">MSAPLILILLAASVFYFIWYFSHINGLRDLAHAAIAAKTLPGWNQPLMTEYVGIGPIDRLLTTLTTFFYPVADATSPGLFLHSIAFSGAFGAAWMMISLESWRGGSAWTAAAFPSILGIAAQTLTFAFATPTYGYLHLTRSLAARTPTVKNMRVPHGVIKALPIVYTVAMQAPSIAMVLPFTKYMTHDRKQLAIAIWQPWPLYVSALLVLAHYTVGVAFSDASTPSNGRKIKSSLRYVYAFAFVATAVPHIIVLALSGATVVAPRVFQTSYVDSWNPVKLFGLPLPWDMPAHKVTSVAEGVQIFLKWDFAIGSVSFLVWALSLHRAAHRAAKVQIDQLALLHRVVVLTLVSGLIGAGIELLWEREELFLPDTEKPTQPVARKRIQ</sequence>
<feature type="transmembrane region" description="Helical" evidence="1">
    <location>
        <begin position="79"/>
        <end position="99"/>
    </location>
</feature>
<dbReference type="EMBL" id="AZGY01000019">
    <property type="protein sequence ID" value="KZZ91121.1"/>
    <property type="molecule type" value="Genomic_DNA"/>
</dbReference>
<feature type="transmembrane region" description="Helical" evidence="1">
    <location>
        <begin position="200"/>
        <end position="219"/>
    </location>
</feature>
<keyword evidence="1" id="KW-1133">Transmembrane helix</keyword>
<dbReference type="Proteomes" id="UP000078544">
    <property type="component" value="Unassembled WGS sequence"/>
</dbReference>
<accession>A0A167YBT6</accession>